<proteinExistence type="predicted"/>
<protein>
    <submittedName>
        <fullName evidence="1">Uncharacterized protein</fullName>
    </submittedName>
</protein>
<gene>
    <name evidence="1" type="ORF">ARTHRO_60267</name>
</gene>
<sequence>MQRSSRAFTQIDLRVRVGVDKLPQIGVVDYLLVVRSLGISVDKVPFAIGLVIVSDCPEVHFHHD</sequence>
<name>A0A9P1KKM5_9CYAN</name>
<evidence type="ECO:0000313" key="1">
    <source>
        <dbReference type="EMBL" id="CDM97666.1"/>
    </source>
</evidence>
<evidence type="ECO:0000313" key="2">
    <source>
        <dbReference type="Proteomes" id="UP000032946"/>
    </source>
</evidence>
<keyword evidence="2" id="KW-1185">Reference proteome</keyword>
<dbReference type="AlphaFoldDB" id="A0A9P1KKM5"/>
<reference evidence="1 2" key="1">
    <citation type="submission" date="2014-02" db="EMBL/GenBank/DDBJ databases">
        <authorList>
            <person name="Genoscope - CEA"/>
        </authorList>
    </citation>
    <scope>NUCLEOTIDE SEQUENCE [LARGE SCALE GENOMIC DNA]</scope>
    <source>
        <strain evidence="1 2">PCC 8005</strain>
    </source>
</reference>
<accession>A0A9P1KKM5</accession>
<dbReference type="EMBL" id="FO818640">
    <property type="protein sequence ID" value="CDM97666.1"/>
    <property type="molecule type" value="Genomic_DNA"/>
</dbReference>
<organism evidence="1 2">
    <name type="scientific">Limnospira indica PCC 8005</name>
    <dbReference type="NCBI Taxonomy" id="376219"/>
    <lineage>
        <taxon>Bacteria</taxon>
        <taxon>Bacillati</taxon>
        <taxon>Cyanobacteriota</taxon>
        <taxon>Cyanophyceae</taxon>
        <taxon>Oscillatoriophycideae</taxon>
        <taxon>Oscillatoriales</taxon>
        <taxon>Sirenicapillariaceae</taxon>
        <taxon>Limnospira</taxon>
    </lineage>
</organism>
<dbReference type="Proteomes" id="UP000032946">
    <property type="component" value="Chromosome"/>
</dbReference>